<reference evidence="1 2" key="1">
    <citation type="submission" date="2024-01" db="EMBL/GenBank/DDBJ databases">
        <title>A telomere-to-telomere, gap-free genome of sweet tea (Lithocarpus litseifolius).</title>
        <authorList>
            <person name="Zhou J."/>
        </authorList>
    </citation>
    <scope>NUCLEOTIDE SEQUENCE [LARGE SCALE GENOMIC DNA]</scope>
    <source>
        <strain evidence="1">Zhou-2022a</strain>
        <tissue evidence="1">Leaf</tissue>
    </source>
</reference>
<keyword evidence="2" id="KW-1185">Reference proteome</keyword>
<comment type="caution">
    <text evidence="1">The sequence shown here is derived from an EMBL/GenBank/DDBJ whole genome shotgun (WGS) entry which is preliminary data.</text>
</comment>
<name>A0AAW2DQH5_9ROSI</name>
<organism evidence="1 2">
    <name type="scientific">Lithocarpus litseifolius</name>
    <dbReference type="NCBI Taxonomy" id="425828"/>
    <lineage>
        <taxon>Eukaryota</taxon>
        <taxon>Viridiplantae</taxon>
        <taxon>Streptophyta</taxon>
        <taxon>Embryophyta</taxon>
        <taxon>Tracheophyta</taxon>
        <taxon>Spermatophyta</taxon>
        <taxon>Magnoliopsida</taxon>
        <taxon>eudicotyledons</taxon>
        <taxon>Gunneridae</taxon>
        <taxon>Pentapetalae</taxon>
        <taxon>rosids</taxon>
        <taxon>fabids</taxon>
        <taxon>Fagales</taxon>
        <taxon>Fagaceae</taxon>
        <taxon>Lithocarpus</taxon>
    </lineage>
</organism>
<proteinExistence type="predicted"/>
<accession>A0AAW2DQH5</accession>
<evidence type="ECO:0000313" key="1">
    <source>
        <dbReference type="EMBL" id="KAL0012374.1"/>
    </source>
</evidence>
<dbReference type="Proteomes" id="UP001459277">
    <property type="component" value="Unassembled WGS sequence"/>
</dbReference>
<dbReference type="AlphaFoldDB" id="A0AAW2DQH5"/>
<gene>
    <name evidence="1" type="ORF">SO802_007482</name>
</gene>
<dbReference type="EMBL" id="JAZDWU010000002">
    <property type="protein sequence ID" value="KAL0012374.1"/>
    <property type="molecule type" value="Genomic_DNA"/>
</dbReference>
<sequence>MTLICTLDHIRIEKKKKGKVSFALCLIWITDKKWEFVAVIYLQGASCAWRKTLCMKIHFEPHSTPGMRFLKDAVSLMICASRVPLDIAFEPQLLM</sequence>
<evidence type="ECO:0000313" key="2">
    <source>
        <dbReference type="Proteomes" id="UP001459277"/>
    </source>
</evidence>
<protein>
    <submittedName>
        <fullName evidence="1">Uncharacterized protein</fullName>
    </submittedName>
</protein>